<evidence type="ECO:0000313" key="2">
    <source>
        <dbReference type="EMBL" id="SDM74261.1"/>
    </source>
</evidence>
<feature type="region of interest" description="Disordered" evidence="1">
    <location>
        <begin position="123"/>
        <end position="142"/>
    </location>
</feature>
<reference evidence="2 3" key="1">
    <citation type="submission" date="2016-10" db="EMBL/GenBank/DDBJ databases">
        <authorList>
            <person name="de Groot N.N."/>
        </authorList>
    </citation>
    <scope>NUCLEOTIDE SEQUENCE [LARGE SCALE GENOMIC DNA]</scope>
    <source>
        <strain evidence="2 3">CGMCC 1.5012</strain>
    </source>
</reference>
<organism evidence="2 3">
    <name type="scientific">Acetanaerobacterium elongatum</name>
    <dbReference type="NCBI Taxonomy" id="258515"/>
    <lineage>
        <taxon>Bacteria</taxon>
        <taxon>Bacillati</taxon>
        <taxon>Bacillota</taxon>
        <taxon>Clostridia</taxon>
        <taxon>Eubacteriales</taxon>
        <taxon>Oscillospiraceae</taxon>
        <taxon>Acetanaerobacterium</taxon>
    </lineage>
</organism>
<dbReference type="AlphaFoldDB" id="A0A1G9VQM4"/>
<dbReference type="RefSeq" id="WP_092638024.1">
    <property type="nucleotide sequence ID" value="NZ_FNID01000004.1"/>
</dbReference>
<proteinExistence type="predicted"/>
<evidence type="ECO:0000313" key="3">
    <source>
        <dbReference type="Proteomes" id="UP000199182"/>
    </source>
</evidence>
<dbReference type="InterPro" id="IPR014229">
    <property type="entry name" value="Spore_YtfJ"/>
</dbReference>
<dbReference type="PIRSF" id="PIRSF021377">
    <property type="entry name" value="YtfJ"/>
    <property type="match status" value="1"/>
</dbReference>
<dbReference type="Pfam" id="PF09579">
    <property type="entry name" value="Spore_YtfJ"/>
    <property type="match status" value="1"/>
</dbReference>
<dbReference type="NCBIfam" id="TIGR02874">
    <property type="entry name" value="spore_ytfJ"/>
    <property type="match status" value="1"/>
</dbReference>
<dbReference type="OrthoDB" id="9796262at2"/>
<dbReference type="PANTHER" id="PTHR39162">
    <property type="entry name" value="GLL3345 PROTEIN"/>
    <property type="match status" value="1"/>
</dbReference>
<dbReference type="PANTHER" id="PTHR39162:SF1">
    <property type="entry name" value="SPORULATION PROTEIN YTFJ"/>
    <property type="match status" value="1"/>
</dbReference>
<accession>A0A1G9VQM4</accession>
<evidence type="ECO:0000256" key="1">
    <source>
        <dbReference type="SAM" id="MobiDB-lite"/>
    </source>
</evidence>
<keyword evidence="3" id="KW-1185">Reference proteome</keyword>
<dbReference type="STRING" id="258515.SAMN05192585_10468"/>
<dbReference type="EMBL" id="FNID01000004">
    <property type="protein sequence ID" value="SDM74261.1"/>
    <property type="molecule type" value="Genomic_DNA"/>
</dbReference>
<sequence length="142" mass="14981">MNEHPIKGLMDTTIQKIKDMVDGNTVIGDPICTPDGTMIIPVSKIHMGFASGGSDFGGKNPERDHFGGGSGAGLSVTPVAFLVISGGNVRMIQLVEKNNSVDRAINLVPEVIDKITDFAGQFTKSDKDKEKPGAQNAAENAQ</sequence>
<protein>
    <submittedName>
        <fullName evidence="2">Sporulation protein YtfJ</fullName>
    </submittedName>
</protein>
<name>A0A1G9VQM4_9FIRM</name>
<dbReference type="Proteomes" id="UP000199182">
    <property type="component" value="Unassembled WGS sequence"/>
</dbReference>
<gene>
    <name evidence="2" type="ORF">SAMN05192585_10468</name>
</gene>